<protein>
    <recommendedName>
        <fullName evidence="4">Histidine kinase</fullName>
    </recommendedName>
</protein>
<reference evidence="2 3" key="1">
    <citation type="submission" date="2018-08" db="EMBL/GenBank/DDBJ databases">
        <title>Isolation, diversity and antifungal activity of Actinobacteria from cow dung.</title>
        <authorList>
            <person name="Ling L."/>
        </authorList>
    </citation>
    <scope>NUCLEOTIDE SEQUENCE [LARGE SCALE GENOMIC DNA]</scope>
    <source>
        <strain evidence="2 3">NEAU-LLE</strain>
    </source>
</reference>
<keyword evidence="3" id="KW-1185">Reference proteome</keyword>
<feature type="transmembrane region" description="Helical" evidence="1">
    <location>
        <begin position="45"/>
        <end position="64"/>
    </location>
</feature>
<evidence type="ECO:0000256" key="1">
    <source>
        <dbReference type="SAM" id="Phobius"/>
    </source>
</evidence>
<feature type="transmembrane region" description="Helical" evidence="1">
    <location>
        <begin position="100"/>
        <end position="121"/>
    </location>
</feature>
<organism evidence="2 3">
    <name type="scientific">Microbacterium bovistercoris</name>
    <dbReference type="NCBI Taxonomy" id="2293570"/>
    <lineage>
        <taxon>Bacteria</taxon>
        <taxon>Bacillati</taxon>
        <taxon>Actinomycetota</taxon>
        <taxon>Actinomycetes</taxon>
        <taxon>Micrococcales</taxon>
        <taxon>Microbacteriaceae</taxon>
        <taxon>Microbacterium</taxon>
    </lineage>
</organism>
<keyword evidence="1" id="KW-1133">Transmembrane helix</keyword>
<name>A0A371NSD2_9MICO</name>
<dbReference type="RefSeq" id="WP_116243066.1">
    <property type="nucleotide sequence ID" value="NZ_QUAB01000046.1"/>
</dbReference>
<accession>A0A371NSD2</accession>
<evidence type="ECO:0000313" key="3">
    <source>
        <dbReference type="Proteomes" id="UP000262172"/>
    </source>
</evidence>
<proteinExistence type="predicted"/>
<dbReference type="AlphaFoldDB" id="A0A371NSD2"/>
<dbReference type="EMBL" id="QUAB01000046">
    <property type="protein sequence ID" value="REJ04667.1"/>
    <property type="molecule type" value="Genomic_DNA"/>
</dbReference>
<feature type="transmembrane region" description="Helical" evidence="1">
    <location>
        <begin position="76"/>
        <end position="94"/>
    </location>
</feature>
<keyword evidence="1" id="KW-0812">Transmembrane</keyword>
<feature type="transmembrane region" description="Helical" evidence="1">
    <location>
        <begin position="20"/>
        <end position="39"/>
    </location>
</feature>
<comment type="caution">
    <text evidence="2">The sequence shown here is derived from an EMBL/GenBank/DDBJ whole genome shotgun (WGS) entry which is preliminary data.</text>
</comment>
<gene>
    <name evidence="2" type="ORF">DY023_14655</name>
</gene>
<evidence type="ECO:0008006" key="4">
    <source>
        <dbReference type="Google" id="ProtNLM"/>
    </source>
</evidence>
<keyword evidence="1" id="KW-0472">Membrane</keyword>
<dbReference type="Proteomes" id="UP000262172">
    <property type="component" value="Unassembled WGS sequence"/>
</dbReference>
<sequence>MKRIDGRALGTWSLRLDAIYCALLGGAVALSASSIALVVAIPQPLIVAAGVAVVLWAGLVLWMLARLRICTALRTVMGVNMLAALLVALCAIAAGTLLAVVAVFAVAIDIAIFAASQALALRTLPTARTA</sequence>
<evidence type="ECO:0000313" key="2">
    <source>
        <dbReference type="EMBL" id="REJ04667.1"/>
    </source>
</evidence>